<keyword evidence="3" id="KW-1185">Reference proteome</keyword>
<feature type="compositionally biased region" description="Basic and acidic residues" evidence="1">
    <location>
        <begin position="402"/>
        <end position="412"/>
    </location>
</feature>
<accession>J0WN34</accession>
<feature type="compositionally biased region" description="Low complexity" evidence="1">
    <location>
        <begin position="265"/>
        <end position="287"/>
    </location>
</feature>
<dbReference type="Proteomes" id="UP000006514">
    <property type="component" value="Unassembled WGS sequence"/>
</dbReference>
<proteinExistence type="predicted"/>
<dbReference type="KEGG" id="adl:AURDEDRAFT_177143"/>
<dbReference type="InParanoid" id="J0WN34"/>
<feature type="region of interest" description="Disordered" evidence="1">
    <location>
        <begin position="386"/>
        <end position="414"/>
    </location>
</feature>
<dbReference type="AlphaFoldDB" id="J0WN34"/>
<evidence type="ECO:0000256" key="1">
    <source>
        <dbReference type="SAM" id="MobiDB-lite"/>
    </source>
</evidence>
<name>J0WN34_AURST</name>
<organism evidence="2 3">
    <name type="scientific">Auricularia subglabra (strain TFB-10046 / SS5)</name>
    <name type="common">White-rot fungus</name>
    <name type="synonym">Auricularia delicata (strain TFB10046)</name>
    <dbReference type="NCBI Taxonomy" id="717982"/>
    <lineage>
        <taxon>Eukaryota</taxon>
        <taxon>Fungi</taxon>
        <taxon>Dikarya</taxon>
        <taxon>Basidiomycota</taxon>
        <taxon>Agaricomycotina</taxon>
        <taxon>Agaricomycetes</taxon>
        <taxon>Auriculariales</taxon>
        <taxon>Auriculariaceae</taxon>
        <taxon>Auricularia</taxon>
    </lineage>
</organism>
<evidence type="ECO:0000313" key="2">
    <source>
        <dbReference type="EMBL" id="EJD33780.1"/>
    </source>
</evidence>
<evidence type="ECO:0000313" key="3">
    <source>
        <dbReference type="Proteomes" id="UP000006514"/>
    </source>
</evidence>
<feature type="region of interest" description="Disordered" evidence="1">
    <location>
        <begin position="232"/>
        <end position="297"/>
    </location>
</feature>
<gene>
    <name evidence="2" type="ORF">AURDEDRAFT_177143</name>
</gene>
<dbReference type="EMBL" id="JH688086">
    <property type="protein sequence ID" value="EJD33780.1"/>
    <property type="molecule type" value="Genomic_DNA"/>
</dbReference>
<sequence length="433" mass="45058">MHHTCCERRRPLSQLACETVGGELGPDQRALKAHLCASVLWLRSGGLGAFGHRSGFIVTTGHSPPASRRRPASPTFSLFNSSATPFPASSQPTGPPTAHLCPAVFWLLPGALGASRHRDGSVVPTGHSPLASSRRPANPAHSRNDFATPCSIVPAAGDVDSLSRGREFAVGGELEPDQRVQRAAAPRRSLATPWRPGRVSRAQRASSHRRPLATPKLPGAFGYCAGIVVTTGHSPPRSSRHPANPARSINQDPSPVVITPAAGEPASLSNSRARPSAASSKPTSARSTHICAPPSSGHGPAPWARLVIAAASSSPPATALQHPAVVQRAPRAPEATTPVPVGGGLEPDQRALNAHLLAAVFWLRPGALDAFGHRGGLVVLVVTTGRGPPPSSHRPASLACSRNDDATPRFSEDDAAPLLNLWKDDLGGERDAA</sequence>
<feature type="region of interest" description="Disordered" evidence="1">
    <location>
        <begin position="173"/>
        <end position="214"/>
    </location>
</feature>
<protein>
    <submittedName>
        <fullName evidence="2">Uncharacterized protein</fullName>
    </submittedName>
</protein>
<feature type="region of interest" description="Disordered" evidence="1">
    <location>
        <begin position="116"/>
        <end position="151"/>
    </location>
</feature>
<reference evidence="3" key="1">
    <citation type="journal article" date="2012" name="Science">
        <title>The Paleozoic origin of enzymatic lignin decomposition reconstructed from 31 fungal genomes.</title>
        <authorList>
            <person name="Floudas D."/>
            <person name="Binder M."/>
            <person name="Riley R."/>
            <person name="Barry K."/>
            <person name="Blanchette R.A."/>
            <person name="Henrissat B."/>
            <person name="Martinez A.T."/>
            <person name="Otillar R."/>
            <person name="Spatafora J.W."/>
            <person name="Yadav J.S."/>
            <person name="Aerts A."/>
            <person name="Benoit I."/>
            <person name="Boyd A."/>
            <person name="Carlson A."/>
            <person name="Copeland A."/>
            <person name="Coutinho P.M."/>
            <person name="de Vries R.P."/>
            <person name="Ferreira P."/>
            <person name="Findley K."/>
            <person name="Foster B."/>
            <person name="Gaskell J."/>
            <person name="Glotzer D."/>
            <person name="Gorecki P."/>
            <person name="Heitman J."/>
            <person name="Hesse C."/>
            <person name="Hori C."/>
            <person name="Igarashi K."/>
            <person name="Jurgens J.A."/>
            <person name="Kallen N."/>
            <person name="Kersten P."/>
            <person name="Kohler A."/>
            <person name="Kuees U."/>
            <person name="Kumar T.K.A."/>
            <person name="Kuo A."/>
            <person name="LaButti K."/>
            <person name="Larrondo L.F."/>
            <person name="Lindquist E."/>
            <person name="Ling A."/>
            <person name="Lombard V."/>
            <person name="Lucas S."/>
            <person name="Lundell T."/>
            <person name="Martin R."/>
            <person name="McLaughlin D.J."/>
            <person name="Morgenstern I."/>
            <person name="Morin E."/>
            <person name="Murat C."/>
            <person name="Nagy L.G."/>
            <person name="Nolan M."/>
            <person name="Ohm R.A."/>
            <person name="Patyshakuliyeva A."/>
            <person name="Rokas A."/>
            <person name="Ruiz-Duenas F.J."/>
            <person name="Sabat G."/>
            <person name="Salamov A."/>
            <person name="Samejima M."/>
            <person name="Schmutz J."/>
            <person name="Slot J.C."/>
            <person name="St John F."/>
            <person name="Stenlid J."/>
            <person name="Sun H."/>
            <person name="Sun S."/>
            <person name="Syed K."/>
            <person name="Tsang A."/>
            <person name="Wiebenga A."/>
            <person name="Young D."/>
            <person name="Pisabarro A."/>
            <person name="Eastwood D.C."/>
            <person name="Martin F."/>
            <person name="Cullen D."/>
            <person name="Grigoriev I.V."/>
            <person name="Hibbett D.S."/>
        </authorList>
    </citation>
    <scope>NUCLEOTIDE SEQUENCE [LARGE SCALE GENOMIC DNA]</scope>
    <source>
        <strain evidence="3">TFB10046</strain>
    </source>
</reference>